<proteinExistence type="predicted"/>
<reference evidence="1 2" key="1">
    <citation type="submission" date="2017-04" db="EMBL/GenBank/DDBJ databases">
        <authorList>
            <person name="Afonso C.L."/>
            <person name="Miller P.J."/>
            <person name="Scott M.A."/>
            <person name="Spackman E."/>
            <person name="Goraichik I."/>
            <person name="Dimitrov K.M."/>
            <person name="Suarez D.L."/>
            <person name="Swayne D.E."/>
        </authorList>
    </citation>
    <scope>NUCLEOTIDE SEQUENCE [LARGE SCALE GENOMIC DNA]</scope>
    <source>
        <strain evidence="1 2">USBA 355</strain>
    </source>
</reference>
<evidence type="ECO:0000313" key="1">
    <source>
        <dbReference type="EMBL" id="SMF32596.1"/>
    </source>
</evidence>
<accession>A0A1Y6C2L1</accession>
<dbReference type="InterPro" id="IPR035965">
    <property type="entry name" value="PAS-like_dom_sf"/>
</dbReference>
<sequence length="189" mass="21069">MPPSSTVIASSLLETNRRFLAYWLGKLEGERMPRKARIDPTEMPRLLPDLVLYERLSTAHFKIRLAGTAVVRRLGVDPTGTNMLDLLAEASRQPVERALNRILDEPCAHVSRVRDRYLSGRQAVVEVLRLPLCDEAGEARFIISSTAETADEFVWADPQERPVLLAELVEQSFFGWSGGDGGELRVAGL</sequence>
<dbReference type="EMBL" id="FWZX01000011">
    <property type="protein sequence ID" value="SMF32596.1"/>
    <property type="molecule type" value="Genomic_DNA"/>
</dbReference>
<name>A0A1Y6C2L1_9PROT</name>
<gene>
    <name evidence="1" type="ORF">SAMN05428998_11149</name>
</gene>
<dbReference type="AlphaFoldDB" id="A0A1Y6C2L1"/>
<organism evidence="1 2">
    <name type="scientific">Tistlia consotensis USBA 355</name>
    <dbReference type="NCBI Taxonomy" id="560819"/>
    <lineage>
        <taxon>Bacteria</taxon>
        <taxon>Pseudomonadati</taxon>
        <taxon>Pseudomonadota</taxon>
        <taxon>Alphaproteobacteria</taxon>
        <taxon>Rhodospirillales</taxon>
        <taxon>Rhodovibrionaceae</taxon>
        <taxon>Tistlia</taxon>
    </lineage>
</organism>
<dbReference type="RefSeq" id="WP_085123428.1">
    <property type="nucleotide sequence ID" value="NZ_FWZX01000011.1"/>
</dbReference>
<dbReference type="Pfam" id="PF07310">
    <property type="entry name" value="PAS_5"/>
    <property type="match status" value="1"/>
</dbReference>
<dbReference type="InterPro" id="IPR009922">
    <property type="entry name" value="DUF1457"/>
</dbReference>
<protein>
    <submittedName>
        <fullName evidence="1">PAS domain-containing protein</fullName>
    </submittedName>
</protein>
<keyword evidence="2" id="KW-1185">Reference proteome</keyword>
<dbReference type="Proteomes" id="UP000192917">
    <property type="component" value="Unassembled WGS sequence"/>
</dbReference>
<dbReference type="SUPFAM" id="SSF55785">
    <property type="entry name" value="PYP-like sensor domain (PAS domain)"/>
    <property type="match status" value="1"/>
</dbReference>
<evidence type="ECO:0000313" key="2">
    <source>
        <dbReference type="Proteomes" id="UP000192917"/>
    </source>
</evidence>